<feature type="transmembrane region" description="Helical" evidence="1">
    <location>
        <begin position="60"/>
        <end position="79"/>
    </location>
</feature>
<keyword evidence="1" id="KW-0472">Membrane</keyword>
<comment type="caution">
    <text evidence="2">The sequence shown here is derived from an EMBL/GenBank/DDBJ whole genome shotgun (WGS) entry which is preliminary data.</text>
</comment>
<keyword evidence="1" id="KW-1133">Transmembrane helix</keyword>
<keyword evidence="3" id="KW-1185">Reference proteome</keyword>
<accession>A0A3E0DUB6</accession>
<dbReference type="AlphaFoldDB" id="A0A3E0DUB6"/>
<evidence type="ECO:0000256" key="1">
    <source>
        <dbReference type="SAM" id="Phobius"/>
    </source>
</evidence>
<sequence length="88" mass="10621">MKKHQAKRPAEKKHTPFIYRSFFNFWVAVVLPGTLLALVISKLYYDNTINFEPLNEPSTWLYFVILQIFTSFFSYIWVYSTKAKKYRE</sequence>
<evidence type="ECO:0000313" key="2">
    <source>
        <dbReference type="EMBL" id="REG87147.1"/>
    </source>
</evidence>
<dbReference type="OrthoDB" id="826027at2"/>
<protein>
    <submittedName>
        <fullName evidence="2">Uncharacterized protein</fullName>
    </submittedName>
</protein>
<proteinExistence type="predicted"/>
<dbReference type="Proteomes" id="UP000256405">
    <property type="component" value="Unassembled WGS sequence"/>
</dbReference>
<dbReference type="EMBL" id="QUNF01000011">
    <property type="protein sequence ID" value="REG87147.1"/>
    <property type="molecule type" value="Genomic_DNA"/>
</dbReference>
<reference evidence="2 3" key="1">
    <citation type="submission" date="2018-08" db="EMBL/GenBank/DDBJ databases">
        <title>Genomic Encyclopedia of Archaeal and Bacterial Type Strains, Phase II (KMG-II): from individual species to whole genera.</title>
        <authorList>
            <person name="Goeker M."/>
        </authorList>
    </citation>
    <scope>NUCLEOTIDE SEQUENCE [LARGE SCALE GENOMIC DNA]</scope>
    <source>
        <strain evidence="2 3">DSM 15986</strain>
    </source>
</reference>
<feature type="transmembrane region" description="Helical" evidence="1">
    <location>
        <begin position="21"/>
        <end position="40"/>
    </location>
</feature>
<gene>
    <name evidence="2" type="ORF">C8N25_111126</name>
</gene>
<keyword evidence="1" id="KW-0812">Transmembrane</keyword>
<organism evidence="2 3">
    <name type="scientific">Algoriphagus antarcticus</name>
    <dbReference type="NCBI Taxonomy" id="238540"/>
    <lineage>
        <taxon>Bacteria</taxon>
        <taxon>Pseudomonadati</taxon>
        <taxon>Bacteroidota</taxon>
        <taxon>Cytophagia</taxon>
        <taxon>Cytophagales</taxon>
        <taxon>Cyclobacteriaceae</taxon>
        <taxon>Algoriphagus</taxon>
    </lineage>
</organism>
<evidence type="ECO:0000313" key="3">
    <source>
        <dbReference type="Proteomes" id="UP000256405"/>
    </source>
</evidence>
<dbReference type="RefSeq" id="WP_086540251.1">
    <property type="nucleotide sequence ID" value="NZ_MSSW01000008.1"/>
</dbReference>
<name>A0A3E0DUB6_9BACT</name>